<reference evidence="3" key="1">
    <citation type="submission" date="2018-03" db="EMBL/GenBank/DDBJ databases">
        <authorList>
            <person name="Guldener U."/>
        </authorList>
    </citation>
    <scope>NUCLEOTIDE SEQUENCE</scope>
</reference>
<evidence type="ECO:0000313" key="3">
    <source>
        <dbReference type="EMBL" id="SPJ86801.1"/>
    </source>
</evidence>
<dbReference type="SUPFAM" id="SSF53474">
    <property type="entry name" value="alpha/beta-Hydrolases"/>
    <property type="match status" value="1"/>
</dbReference>
<feature type="domain" description="Carboxylesterase type B" evidence="2">
    <location>
        <begin position="33"/>
        <end position="199"/>
    </location>
</feature>
<feature type="signal peptide" evidence="1">
    <location>
        <begin position="1"/>
        <end position="19"/>
    </location>
</feature>
<keyword evidence="1" id="KW-0732">Signal</keyword>
<dbReference type="EMBL" id="ONZP01000518">
    <property type="protein sequence ID" value="SPJ86801.1"/>
    <property type="molecule type" value="Genomic_DNA"/>
</dbReference>
<comment type="caution">
    <text evidence="3">The sequence shown here is derived from an EMBL/GenBank/DDBJ whole genome shotgun (WGS) entry which is preliminary data.</text>
</comment>
<dbReference type="InterPro" id="IPR002018">
    <property type="entry name" value="CarbesteraseB"/>
</dbReference>
<sequence>MFQQLWTRLFALELPLALAEPTVSLEQRAAKTATTFNGTGPAGACPQMVSDTGSTDFPLDLLGMIGNIPFVQDTTDQGEDCLSITVARPEGTKAGAKLPVLSWIFGGGFQLDWSSIYDGASLVTYGVNIKKPFIFVAFNYRVAGFGVMPGKQIIKDGSGNIGLLDHRMGLEWVADNIAAFGGNPNKATIWGGSVGAILVLD</sequence>
<evidence type="ECO:0000313" key="4">
    <source>
        <dbReference type="Proteomes" id="UP001187734"/>
    </source>
</evidence>
<dbReference type="Pfam" id="PF00135">
    <property type="entry name" value="COesterase"/>
    <property type="match status" value="1"/>
</dbReference>
<accession>A0AAE8MIS3</accession>
<dbReference type="AlphaFoldDB" id="A0AAE8MIS3"/>
<dbReference type="InterPro" id="IPR029058">
    <property type="entry name" value="AB_hydrolase_fold"/>
</dbReference>
<organism evidence="3 4">
    <name type="scientific">Fusarium torulosum</name>
    <dbReference type="NCBI Taxonomy" id="33205"/>
    <lineage>
        <taxon>Eukaryota</taxon>
        <taxon>Fungi</taxon>
        <taxon>Dikarya</taxon>
        <taxon>Ascomycota</taxon>
        <taxon>Pezizomycotina</taxon>
        <taxon>Sordariomycetes</taxon>
        <taxon>Hypocreomycetidae</taxon>
        <taxon>Hypocreales</taxon>
        <taxon>Nectriaceae</taxon>
        <taxon>Fusarium</taxon>
    </lineage>
</organism>
<proteinExistence type="predicted"/>
<dbReference type="PANTHER" id="PTHR11559">
    <property type="entry name" value="CARBOXYLESTERASE"/>
    <property type="match status" value="1"/>
</dbReference>
<gene>
    <name evidence="3" type="ORF">FTOL_11826</name>
</gene>
<dbReference type="Gene3D" id="3.40.50.1820">
    <property type="entry name" value="alpha/beta hydrolase"/>
    <property type="match status" value="1"/>
</dbReference>
<keyword evidence="4" id="KW-1185">Reference proteome</keyword>
<name>A0AAE8MIS3_9HYPO</name>
<evidence type="ECO:0000259" key="2">
    <source>
        <dbReference type="Pfam" id="PF00135"/>
    </source>
</evidence>
<dbReference type="Proteomes" id="UP001187734">
    <property type="component" value="Unassembled WGS sequence"/>
</dbReference>
<protein>
    <recommendedName>
        <fullName evidence="2">Carboxylesterase type B domain-containing protein</fullName>
    </recommendedName>
</protein>
<evidence type="ECO:0000256" key="1">
    <source>
        <dbReference type="SAM" id="SignalP"/>
    </source>
</evidence>
<feature type="chain" id="PRO_5042071388" description="Carboxylesterase type B domain-containing protein" evidence="1">
    <location>
        <begin position="20"/>
        <end position="201"/>
    </location>
</feature>
<dbReference type="InterPro" id="IPR050309">
    <property type="entry name" value="Type-B_Carboxylest/Lipase"/>
</dbReference>